<dbReference type="Proteomes" id="UP000003566">
    <property type="component" value="Unassembled WGS sequence"/>
</dbReference>
<dbReference type="InterPro" id="IPR011761">
    <property type="entry name" value="ATP-grasp"/>
</dbReference>
<dbReference type="Gene3D" id="3.40.50.20">
    <property type="match status" value="1"/>
</dbReference>
<organism evidence="3 4">
    <name type="scientific">Bacteroides xylanisolvens CL03T12C04</name>
    <dbReference type="NCBI Taxonomy" id="997892"/>
    <lineage>
        <taxon>Bacteria</taxon>
        <taxon>Pseudomonadati</taxon>
        <taxon>Bacteroidota</taxon>
        <taxon>Bacteroidia</taxon>
        <taxon>Bacteroidales</taxon>
        <taxon>Bacteroidaceae</taxon>
        <taxon>Bacteroides</taxon>
    </lineage>
</organism>
<dbReference type="HOGENOM" id="CLU_034084_2_1_10"/>
<name>I9JII7_9BACE</name>
<keyword evidence="1" id="KW-0067">ATP-binding</keyword>
<dbReference type="SUPFAM" id="SSF56059">
    <property type="entry name" value="Glutathione synthetase ATP-binding domain-like"/>
    <property type="match status" value="1"/>
</dbReference>
<dbReference type="PATRIC" id="fig|997892.3.peg.1984"/>
<dbReference type="RefSeq" id="WP_008022729.1">
    <property type="nucleotide sequence ID" value="NZ_JAGHEF010000002.1"/>
</dbReference>
<dbReference type="Gene3D" id="3.30.470.20">
    <property type="entry name" value="ATP-grasp fold, B domain"/>
    <property type="match status" value="1"/>
</dbReference>
<proteinExistence type="predicted"/>
<evidence type="ECO:0000313" key="4">
    <source>
        <dbReference type="Proteomes" id="UP000003566"/>
    </source>
</evidence>
<dbReference type="InterPro" id="IPR013815">
    <property type="entry name" value="ATP_grasp_subdomain_1"/>
</dbReference>
<dbReference type="Gene3D" id="3.30.1490.20">
    <property type="entry name" value="ATP-grasp fold, A domain"/>
    <property type="match status" value="1"/>
</dbReference>
<accession>I9JII7</accession>
<reference evidence="3 4" key="1">
    <citation type="submission" date="2012-02" db="EMBL/GenBank/DDBJ databases">
        <title>The Genome Sequence of Bacteroides xylanisolvens CL03T12C04.</title>
        <authorList>
            <consortium name="The Broad Institute Genome Sequencing Platform"/>
            <person name="Earl A."/>
            <person name="Ward D."/>
            <person name="Feldgarden M."/>
            <person name="Gevers D."/>
            <person name="Zitomersky N.L."/>
            <person name="Coyne M.J."/>
            <person name="Comstock L.E."/>
            <person name="Young S.K."/>
            <person name="Zeng Q."/>
            <person name="Gargeya S."/>
            <person name="Fitzgerald M."/>
            <person name="Haas B."/>
            <person name="Abouelleil A."/>
            <person name="Alvarado L."/>
            <person name="Arachchi H.M."/>
            <person name="Berlin A."/>
            <person name="Chapman S.B."/>
            <person name="Gearin G."/>
            <person name="Goldberg J."/>
            <person name="Griggs A."/>
            <person name="Gujja S."/>
            <person name="Hansen M."/>
            <person name="Heiman D."/>
            <person name="Howarth C."/>
            <person name="Larimer J."/>
            <person name="Lui A."/>
            <person name="MacDonald P.J.P."/>
            <person name="McCowen C."/>
            <person name="Montmayeur A."/>
            <person name="Murphy C."/>
            <person name="Neiman D."/>
            <person name="Pearson M."/>
            <person name="Priest M."/>
            <person name="Roberts A."/>
            <person name="Saif S."/>
            <person name="Shea T."/>
            <person name="Sisk P."/>
            <person name="Stolte C."/>
            <person name="Sykes S."/>
            <person name="Wortman J."/>
            <person name="Nusbaum C."/>
            <person name="Birren B."/>
        </authorList>
    </citation>
    <scope>NUCLEOTIDE SEQUENCE [LARGE SCALE GENOMIC DNA]</scope>
    <source>
        <strain evidence="3 4">CL03T12C04</strain>
    </source>
</reference>
<dbReference type="GO" id="GO:0046872">
    <property type="term" value="F:metal ion binding"/>
    <property type="evidence" value="ECO:0007669"/>
    <property type="project" value="InterPro"/>
</dbReference>
<keyword evidence="1" id="KW-0547">Nucleotide-binding</keyword>
<evidence type="ECO:0000259" key="2">
    <source>
        <dbReference type="PROSITE" id="PS50975"/>
    </source>
</evidence>
<dbReference type="PROSITE" id="PS50975">
    <property type="entry name" value="ATP_GRASP"/>
    <property type="match status" value="1"/>
</dbReference>
<dbReference type="EMBL" id="AGXE01000011">
    <property type="protein sequence ID" value="EIY86624.1"/>
    <property type="molecule type" value="Genomic_DNA"/>
</dbReference>
<feature type="domain" description="ATP-grasp" evidence="2">
    <location>
        <begin position="117"/>
        <end position="303"/>
    </location>
</feature>
<protein>
    <recommendedName>
        <fullName evidence="2">ATP-grasp domain-containing protein</fullName>
    </recommendedName>
</protein>
<evidence type="ECO:0000256" key="1">
    <source>
        <dbReference type="PROSITE-ProRule" id="PRU00409"/>
    </source>
</evidence>
<sequence length="387" mass="44901">MGRILLLNGDSTQALPLSRSLKKMGYDVDVVQYTKWGYGSSSRFVNRKFLFLKYEDLEEYHDFLLSILKEGYDTIIPCDDYGAMLLSKYKNEFSRFTTYKIPDYDVFERGYDKHSLMELCQLKGYPHPRTFLVDGGSLEGVDLDNLPYPLLIKPNHTCGARGMTYVRTRAELEEKFPLIYEAYGNCHLQQYIPAGGHQVEVQLYVGDKGELLQASVIKKYRWYPENGGSSCCNASVINPKIVDICYNILKDLDWTGFADFDTIEDPRTGELLIMEINPRVPACVKSAFISGIDWADIIVNEYLNKPHKQYRAKEGYFLRHFGFECLWFVYSKNRFKTKPNWFRLFGSKIYYQDMSGWDDPLPFFVGSFGNFMKQLSSEFRKAKNGTR</sequence>
<dbReference type="AlphaFoldDB" id="I9JII7"/>
<comment type="caution">
    <text evidence="3">The sequence shown here is derived from an EMBL/GenBank/DDBJ whole genome shotgun (WGS) entry which is preliminary data.</text>
</comment>
<gene>
    <name evidence="3" type="ORF">HMPREF1074_01931</name>
</gene>
<evidence type="ECO:0000313" key="3">
    <source>
        <dbReference type="EMBL" id="EIY86624.1"/>
    </source>
</evidence>
<dbReference type="GO" id="GO:0005524">
    <property type="term" value="F:ATP binding"/>
    <property type="evidence" value="ECO:0007669"/>
    <property type="project" value="UniProtKB-UniRule"/>
</dbReference>